<proteinExistence type="predicted"/>
<protein>
    <submittedName>
        <fullName evidence="1">Uncharacterized protein</fullName>
    </submittedName>
</protein>
<name>A8RZ56_ENTBW</name>
<organism evidence="1 2">
    <name type="scientific">Enterocloster bolteae (strain ATCC BAA-613 / DSM 15670 / CCUG 46953 / JCM 12243 / WAL 16351)</name>
    <name type="common">Clostridium bolteae</name>
    <dbReference type="NCBI Taxonomy" id="411902"/>
    <lineage>
        <taxon>Bacteria</taxon>
        <taxon>Bacillati</taxon>
        <taxon>Bacillota</taxon>
        <taxon>Clostridia</taxon>
        <taxon>Lachnospirales</taxon>
        <taxon>Lachnospiraceae</taxon>
        <taxon>Enterocloster</taxon>
    </lineage>
</organism>
<dbReference type="AlphaFoldDB" id="A8RZ56"/>
<dbReference type="EMBL" id="ABCC02000039">
    <property type="protein sequence ID" value="EDP14786.1"/>
    <property type="molecule type" value="Genomic_DNA"/>
</dbReference>
<dbReference type="Proteomes" id="UP000005396">
    <property type="component" value="Unassembled WGS sequence"/>
</dbReference>
<dbReference type="HOGENOM" id="CLU_3355408_0_0_9"/>
<accession>A8RZ56</accession>
<comment type="caution">
    <text evidence="1">The sequence shown here is derived from an EMBL/GenBank/DDBJ whole genome shotgun (WGS) entry which is preliminary data.</text>
</comment>
<evidence type="ECO:0000313" key="2">
    <source>
        <dbReference type="Proteomes" id="UP000005396"/>
    </source>
</evidence>
<gene>
    <name evidence="1" type="ORF">CLOBOL_05329</name>
</gene>
<dbReference type="PaxDb" id="411902-CLOBOL_05329"/>
<sequence length="36" mass="3994">MLHRLCPRILADTGKNKEQADAPEKSGESACFIYAE</sequence>
<evidence type="ECO:0000313" key="1">
    <source>
        <dbReference type="EMBL" id="EDP14786.1"/>
    </source>
</evidence>
<reference evidence="1 2" key="2">
    <citation type="submission" date="2007-09" db="EMBL/GenBank/DDBJ databases">
        <title>Draft genome sequence of Clostridium bolteae (ATCC BAA-613).</title>
        <authorList>
            <person name="Sudarsanam P."/>
            <person name="Ley R."/>
            <person name="Guruge J."/>
            <person name="Turnbaugh P.J."/>
            <person name="Mahowald M."/>
            <person name="Liep D."/>
            <person name="Gordon J."/>
        </authorList>
    </citation>
    <scope>NUCLEOTIDE SEQUENCE [LARGE SCALE GENOMIC DNA]</scope>
    <source>
        <strain evidence="2">ATCC BAA-613 / DSM 15670 / CCUG 46953 / JCM 12243 / WAL 16351</strain>
    </source>
</reference>
<reference evidence="1 2" key="1">
    <citation type="submission" date="2007-08" db="EMBL/GenBank/DDBJ databases">
        <authorList>
            <person name="Fulton L."/>
            <person name="Clifton S."/>
            <person name="Fulton B."/>
            <person name="Xu J."/>
            <person name="Minx P."/>
            <person name="Pepin K.H."/>
            <person name="Johnson M."/>
            <person name="Thiruvilangam P."/>
            <person name="Bhonagiri V."/>
            <person name="Nash W.E."/>
            <person name="Mardis E.R."/>
            <person name="Wilson R.K."/>
        </authorList>
    </citation>
    <scope>NUCLEOTIDE SEQUENCE [LARGE SCALE GENOMIC DNA]</scope>
    <source>
        <strain evidence="2">ATCC BAA-613 / DSM 15670 / CCUG 46953 / JCM 12243 / WAL 16351</strain>
    </source>
</reference>